<evidence type="ECO:0000256" key="6">
    <source>
        <dbReference type="SAM" id="MobiDB-lite"/>
    </source>
</evidence>
<evidence type="ECO:0000256" key="1">
    <source>
        <dbReference type="ARBA" id="ARBA00004141"/>
    </source>
</evidence>
<feature type="chain" id="PRO_5019350805" description="Peroxisomal membrane protein MPV17" evidence="7">
    <location>
        <begin position="23"/>
        <end position="352"/>
    </location>
</feature>
<dbReference type="GO" id="GO:0005737">
    <property type="term" value="C:cytoplasm"/>
    <property type="evidence" value="ECO:0007669"/>
    <property type="project" value="TreeGrafter"/>
</dbReference>
<accession>A0A448Z103</accession>
<dbReference type="AlphaFoldDB" id="A0A448Z103"/>
<dbReference type="Pfam" id="PF04117">
    <property type="entry name" value="Mpv17_PMP22"/>
    <property type="match status" value="1"/>
</dbReference>
<sequence length="352" mass="37109">MVQSTMLFTALGACLLPGGVRAFGMESVLPVAHDLHTHLPVAIHQASSAFPALGTSLPSGIIDASAHAAPSVGNAASSSMLASVESPTAIGDLASSLLSDYRKALDAEPLKVKIITGCLLAIVGDAIAQSNTPEEYNTLRAGAFVAFDGVWRTVQQVTYGPIIQTCNGQFSLGLLGSLPFLHDKLQTEDTTFLLGAIEQTLVSQLVLIPLLYYPIFYSVTGFVQSLTIEQTIQRAKDTFITLMKRNLLFWIPVQFGAFYFVEENLQIPVLTACGLLWTVILSVSAGSVSTSSEEEGVLDGATVEEKMISEGVAVDTGASSFFSRLNPAARGGTDAAEPSTATTSAKNSKTLS</sequence>
<evidence type="ECO:0008006" key="10">
    <source>
        <dbReference type="Google" id="ProtNLM"/>
    </source>
</evidence>
<evidence type="ECO:0000256" key="5">
    <source>
        <dbReference type="ARBA" id="ARBA00023136"/>
    </source>
</evidence>
<dbReference type="EMBL" id="CAACVS010000068">
    <property type="protein sequence ID" value="VEU35763.1"/>
    <property type="molecule type" value="Genomic_DNA"/>
</dbReference>
<keyword evidence="5" id="KW-0472">Membrane</keyword>
<feature type="compositionally biased region" description="Low complexity" evidence="6">
    <location>
        <begin position="339"/>
        <end position="352"/>
    </location>
</feature>
<keyword evidence="9" id="KW-1185">Reference proteome</keyword>
<proteinExistence type="inferred from homology"/>
<dbReference type="OrthoDB" id="430207at2759"/>
<dbReference type="GO" id="GO:0016020">
    <property type="term" value="C:membrane"/>
    <property type="evidence" value="ECO:0007669"/>
    <property type="project" value="UniProtKB-SubCell"/>
</dbReference>
<comment type="subcellular location">
    <subcellularLocation>
        <location evidence="1">Membrane</location>
        <topology evidence="1">Multi-pass membrane protein</topology>
    </subcellularLocation>
</comment>
<dbReference type="Proteomes" id="UP000291116">
    <property type="component" value="Unassembled WGS sequence"/>
</dbReference>
<protein>
    <recommendedName>
        <fullName evidence="10">Peroxisomal membrane protein MPV17</fullName>
    </recommendedName>
</protein>
<name>A0A448Z103_9STRA</name>
<keyword evidence="4" id="KW-1133">Transmembrane helix</keyword>
<keyword evidence="7" id="KW-0732">Signal</keyword>
<comment type="similarity">
    <text evidence="2">Belongs to the peroxisomal membrane protein PXMP2/4 family.</text>
</comment>
<feature type="signal peptide" evidence="7">
    <location>
        <begin position="1"/>
        <end position="22"/>
    </location>
</feature>
<organism evidence="8 9">
    <name type="scientific">Pseudo-nitzschia multistriata</name>
    <dbReference type="NCBI Taxonomy" id="183589"/>
    <lineage>
        <taxon>Eukaryota</taxon>
        <taxon>Sar</taxon>
        <taxon>Stramenopiles</taxon>
        <taxon>Ochrophyta</taxon>
        <taxon>Bacillariophyta</taxon>
        <taxon>Bacillariophyceae</taxon>
        <taxon>Bacillariophycidae</taxon>
        <taxon>Bacillariales</taxon>
        <taxon>Bacillariaceae</taxon>
        <taxon>Pseudo-nitzschia</taxon>
    </lineage>
</organism>
<evidence type="ECO:0000256" key="4">
    <source>
        <dbReference type="ARBA" id="ARBA00022989"/>
    </source>
</evidence>
<evidence type="ECO:0000313" key="8">
    <source>
        <dbReference type="EMBL" id="VEU35763.1"/>
    </source>
</evidence>
<evidence type="ECO:0000256" key="3">
    <source>
        <dbReference type="ARBA" id="ARBA00022692"/>
    </source>
</evidence>
<evidence type="ECO:0000313" key="9">
    <source>
        <dbReference type="Proteomes" id="UP000291116"/>
    </source>
</evidence>
<dbReference type="PANTHER" id="PTHR11266">
    <property type="entry name" value="PEROXISOMAL MEMBRANE PROTEIN 2, PXMP2 MPV17"/>
    <property type="match status" value="1"/>
</dbReference>
<gene>
    <name evidence="8" type="ORF">PSNMU_V1.4_AUG-EV-PASAV3_0025090</name>
</gene>
<evidence type="ECO:0000256" key="7">
    <source>
        <dbReference type="SAM" id="SignalP"/>
    </source>
</evidence>
<dbReference type="InterPro" id="IPR007248">
    <property type="entry name" value="Mpv17_PMP22"/>
</dbReference>
<dbReference type="PANTHER" id="PTHR11266:SF17">
    <property type="entry name" value="PROTEIN MPV17"/>
    <property type="match status" value="1"/>
</dbReference>
<feature type="region of interest" description="Disordered" evidence="6">
    <location>
        <begin position="329"/>
        <end position="352"/>
    </location>
</feature>
<evidence type="ECO:0000256" key="2">
    <source>
        <dbReference type="ARBA" id="ARBA00006824"/>
    </source>
</evidence>
<reference evidence="8 9" key="1">
    <citation type="submission" date="2019-01" db="EMBL/GenBank/DDBJ databases">
        <authorList>
            <person name="Ferrante I. M."/>
        </authorList>
    </citation>
    <scope>NUCLEOTIDE SEQUENCE [LARGE SCALE GENOMIC DNA]</scope>
    <source>
        <strain evidence="8 9">B856</strain>
    </source>
</reference>
<keyword evidence="3" id="KW-0812">Transmembrane</keyword>